<proteinExistence type="predicted"/>
<name>A0ACB5UJJ4_9FIRM</name>
<reference evidence="1" key="1">
    <citation type="submission" date="2023-09" db="EMBL/GenBank/DDBJ databases">
        <title>Vallitalea sediminicola and Vallitalea maricola sp. nov., anaerobic bacteria isolated from marine sediment.</title>
        <authorList>
            <person name="Hirano S."/>
            <person name="Maeda A."/>
            <person name="Terahara T."/>
            <person name="Mori K."/>
            <person name="Hamada M."/>
            <person name="Matsumoto R."/>
            <person name="Kobayashi T."/>
        </authorList>
    </citation>
    <scope>NUCLEOTIDE SEQUENCE</scope>
    <source>
        <strain evidence="1">AN17-2</strain>
    </source>
</reference>
<sequence>MNETTITNMSKKRYGLAKKIAGNIIISVIFIVITLIVLTPLLITLFASFKTQVQVGTDFPLKPPTKLMWDNFVLVFTKGKILLGLKNSLILVVLTILINTILASMVAYVLARFQFRFKKVLLFIFLIGMLVPGFVTEIARFGIIRDLGLYNTIIAPVVIYAGTDLMQIYIYLQFINAIPVSLDESAKLDGCSLFGIYLRIILPNIIPAVATLAILKTVDIMNDMYVPYLYMPSDKLRTLTTSLMSFAGQRSGSIVELSAGVIIVMIPTLLLYIFFQKFIFKGIVAGAVKE</sequence>
<evidence type="ECO:0000313" key="1">
    <source>
        <dbReference type="EMBL" id="GMQ63124.1"/>
    </source>
</evidence>
<gene>
    <name evidence="1" type="ORF">AN2V17_23570</name>
</gene>
<dbReference type="Proteomes" id="UP001374599">
    <property type="component" value="Unassembled WGS sequence"/>
</dbReference>
<evidence type="ECO:0000313" key="2">
    <source>
        <dbReference type="Proteomes" id="UP001374599"/>
    </source>
</evidence>
<organism evidence="1 2">
    <name type="scientific">Vallitalea maricola</name>
    <dbReference type="NCBI Taxonomy" id="3074433"/>
    <lineage>
        <taxon>Bacteria</taxon>
        <taxon>Bacillati</taxon>
        <taxon>Bacillota</taxon>
        <taxon>Clostridia</taxon>
        <taxon>Lachnospirales</taxon>
        <taxon>Vallitaleaceae</taxon>
        <taxon>Vallitalea</taxon>
    </lineage>
</organism>
<comment type="caution">
    <text evidence="1">The sequence shown here is derived from an EMBL/GenBank/DDBJ whole genome shotgun (WGS) entry which is preliminary data.</text>
</comment>
<dbReference type="EMBL" id="BTPU01000035">
    <property type="protein sequence ID" value="GMQ63124.1"/>
    <property type="molecule type" value="Genomic_DNA"/>
</dbReference>
<protein>
    <submittedName>
        <fullName evidence="1">Carbohydrate ABC transporter permease</fullName>
    </submittedName>
</protein>
<accession>A0ACB5UJJ4</accession>
<keyword evidence="2" id="KW-1185">Reference proteome</keyword>